<gene>
    <name evidence="1" type="ORF">DPMN_175974</name>
</gene>
<organism evidence="1 2">
    <name type="scientific">Dreissena polymorpha</name>
    <name type="common">Zebra mussel</name>
    <name type="synonym">Mytilus polymorpha</name>
    <dbReference type="NCBI Taxonomy" id="45954"/>
    <lineage>
        <taxon>Eukaryota</taxon>
        <taxon>Metazoa</taxon>
        <taxon>Spiralia</taxon>
        <taxon>Lophotrochozoa</taxon>
        <taxon>Mollusca</taxon>
        <taxon>Bivalvia</taxon>
        <taxon>Autobranchia</taxon>
        <taxon>Heteroconchia</taxon>
        <taxon>Euheterodonta</taxon>
        <taxon>Imparidentia</taxon>
        <taxon>Neoheterodontei</taxon>
        <taxon>Myida</taxon>
        <taxon>Dreissenoidea</taxon>
        <taxon>Dreissenidae</taxon>
        <taxon>Dreissena</taxon>
    </lineage>
</organism>
<evidence type="ECO:0000313" key="2">
    <source>
        <dbReference type="Proteomes" id="UP000828390"/>
    </source>
</evidence>
<reference evidence="1" key="1">
    <citation type="journal article" date="2019" name="bioRxiv">
        <title>The Genome of the Zebra Mussel, Dreissena polymorpha: A Resource for Invasive Species Research.</title>
        <authorList>
            <person name="McCartney M.A."/>
            <person name="Auch B."/>
            <person name="Kono T."/>
            <person name="Mallez S."/>
            <person name="Zhang Y."/>
            <person name="Obille A."/>
            <person name="Becker A."/>
            <person name="Abrahante J.E."/>
            <person name="Garbe J."/>
            <person name="Badalamenti J.P."/>
            <person name="Herman A."/>
            <person name="Mangelson H."/>
            <person name="Liachko I."/>
            <person name="Sullivan S."/>
            <person name="Sone E.D."/>
            <person name="Koren S."/>
            <person name="Silverstein K.A.T."/>
            <person name="Beckman K.B."/>
            <person name="Gohl D.M."/>
        </authorList>
    </citation>
    <scope>NUCLEOTIDE SEQUENCE</scope>
    <source>
        <strain evidence="1">Duluth1</strain>
        <tissue evidence="1">Whole animal</tissue>
    </source>
</reference>
<protein>
    <submittedName>
        <fullName evidence="1">Uncharacterized protein</fullName>
    </submittedName>
</protein>
<sequence length="89" mass="9830">MAIKKYTVTIANNGTTFSGQFDDIINDEYDFGVIHDWDPPNIKIFYDVDLTGALGFSIIGLGVLSPPPTKGFAKCLRCGTFFKLSCFQL</sequence>
<keyword evidence="2" id="KW-1185">Reference proteome</keyword>
<comment type="caution">
    <text evidence="1">The sequence shown here is derived from an EMBL/GenBank/DDBJ whole genome shotgun (WGS) entry which is preliminary data.</text>
</comment>
<name>A0A9D4IJ88_DREPO</name>
<dbReference type="AlphaFoldDB" id="A0A9D4IJ88"/>
<dbReference type="Proteomes" id="UP000828390">
    <property type="component" value="Unassembled WGS sequence"/>
</dbReference>
<proteinExistence type="predicted"/>
<accession>A0A9D4IJ88</accession>
<evidence type="ECO:0000313" key="1">
    <source>
        <dbReference type="EMBL" id="KAH3774592.1"/>
    </source>
</evidence>
<dbReference type="EMBL" id="JAIWYP010000009">
    <property type="protein sequence ID" value="KAH3774592.1"/>
    <property type="molecule type" value="Genomic_DNA"/>
</dbReference>
<reference evidence="1" key="2">
    <citation type="submission" date="2020-11" db="EMBL/GenBank/DDBJ databases">
        <authorList>
            <person name="McCartney M.A."/>
            <person name="Auch B."/>
            <person name="Kono T."/>
            <person name="Mallez S."/>
            <person name="Becker A."/>
            <person name="Gohl D.M."/>
            <person name="Silverstein K.A.T."/>
            <person name="Koren S."/>
            <person name="Bechman K.B."/>
            <person name="Herman A."/>
            <person name="Abrahante J.E."/>
            <person name="Garbe J."/>
        </authorList>
    </citation>
    <scope>NUCLEOTIDE SEQUENCE</scope>
    <source>
        <strain evidence="1">Duluth1</strain>
        <tissue evidence="1">Whole animal</tissue>
    </source>
</reference>